<evidence type="ECO:0000256" key="3">
    <source>
        <dbReference type="ARBA" id="ARBA00022692"/>
    </source>
</evidence>
<dbReference type="GO" id="GO:0005783">
    <property type="term" value="C:endoplasmic reticulum"/>
    <property type="evidence" value="ECO:0007669"/>
    <property type="project" value="TreeGrafter"/>
</dbReference>
<accession>A0A9D4VAS6</accession>
<dbReference type="GO" id="GO:0034399">
    <property type="term" value="C:nuclear periphery"/>
    <property type="evidence" value="ECO:0007669"/>
    <property type="project" value="TreeGrafter"/>
</dbReference>
<organism evidence="9 10">
    <name type="scientific">Adiantum capillus-veneris</name>
    <name type="common">Maidenhair fern</name>
    <dbReference type="NCBI Taxonomy" id="13818"/>
    <lineage>
        <taxon>Eukaryota</taxon>
        <taxon>Viridiplantae</taxon>
        <taxon>Streptophyta</taxon>
        <taxon>Embryophyta</taxon>
        <taxon>Tracheophyta</taxon>
        <taxon>Polypodiopsida</taxon>
        <taxon>Polypodiidae</taxon>
        <taxon>Polypodiales</taxon>
        <taxon>Pteridineae</taxon>
        <taxon>Pteridaceae</taxon>
        <taxon>Vittarioideae</taxon>
        <taxon>Adiantum</taxon>
    </lineage>
</organism>
<feature type="domain" description="Man1/Src1-like C-terminal" evidence="8">
    <location>
        <begin position="52"/>
        <end position="313"/>
    </location>
</feature>
<keyword evidence="6" id="KW-0539">Nucleus</keyword>
<evidence type="ECO:0000256" key="7">
    <source>
        <dbReference type="SAM" id="Phobius"/>
    </source>
</evidence>
<comment type="caution">
    <text evidence="9">The sequence shown here is derived from an EMBL/GenBank/DDBJ whole genome shotgun (WGS) entry which is preliminary data.</text>
</comment>
<dbReference type="EMBL" id="JABFUD020000003">
    <property type="protein sequence ID" value="KAI5082610.1"/>
    <property type="molecule type" value="Genomic_DNA"/>
</dbReference>
<keyword evidence="2" id="KW-0597">Phosphoprotein</keyword>
<evidence type="ECO:0000313" key="9">
    <source>
        <dbReference type="EMBL" id="KAI5082610.1"/>
    </source>
</evidence>
<dbReference type="AlphaFoldDB" id="A0A9D4VAS6"/>
<keyword evidence="5 7" id="KW-0472">Membrane</keyword>
<gene>
    <name evidence="9" type="ORF">GOP47_0002353</name>
</gene>
<dbReference type="OrthoDB" id="341403at2759"/>
<dbReference type="GO" id="GO:0005637">
    <property type="term" value="C:nuclear inner membrane"/>
    <property type="evidence" value="ECO:0007669"/>
    <property type="project" value="UniProtKB-SubCell"/>
</dbReference>
<evidence type="ECO:0000259" key="8">
    <source>
        <dbReference type="Pfam" id="PF09402"/>
    </source>
</evidence>
<dbReference type="GO" id="GO:0071763">
    <property type="term" value="P:nuclear membrane organization"/>
    <property type="evidence" value="ECO:0007669"/>
    <property type="project" value="TreeGrafter"/>
</dbReference>
<proteinExistence type="predicted"/>
<feature type="transmembrane region" description="Helical" evidence="7">
    <location>
        <begin position="206"/>
        <end position="227"/>
    </location>
</feature>
<keyword evidence="10" id="KW-1185">Reference proteome</keyword>
<comment type="subcellular location">
    <subcellularLocation>
        <location evidence="1">Nucleus inner membrane</location>
    </subcellularLocation>
</comment>
<dbReference type="PANTHER" id="PTHR47808">
    <property type="entry name" value="INNER NUCLEAR MEMBRANE PROTEIN HEH2-RELATED"/>
    <property type="match status" value="1"/>
</dbReference>
<evidence type="ECO:0000256" key="1">
    <source>
        <dbReference type="ARBA" id="ARBA00004540"/>
    </source>
</evidence>
<feature type="transmembrane region" description="Helical" evidence="7">
    <location>
        <begin position="24"/>
        <end position="45"/>
    </location>
</feature>
<reference evidence="9" key="1">
    <citation type="submission" date="2021-01" db="EMBL/GenBank/DDBJ databases">
        <title>Adiantum capillus-veneris genome.</title>
        <authorList>
            <person name="Fang Y."/>
            <person name="Liao Q."/>
        </authorList>
    </citation>
    <scope>NUCLEOTIDE SEQUENCE</scope>
    <source>
        <strain evidence="9">H3</strain>
        <tissue evidence="9">Leaf</tissue>
    </source>
</reference>
<dbReference type="InterPro" id="IPR018996">
    <property type="entry name" value="Man1/Src1-like_C"/>
</dbReference>
<dbReference type="Gene3D" id="1.10.10.1180">
    <property type="entry name" value="MAN1, winged-helix domain"/>
    <property type="match status" value="1"/>
</dbReference>
<dbReference type="GO" id="GO:0003682">
    <property type="term" value="F:chromatin binding"/>
    <property type="evidence" value="ECO:0007669"/>
    <property type="project" value="InterPro"/>
</dbReference>
<keyword evidence="3 7" id="KW-0812">Transmembrane</keyword>
<dbReference type="Proteomes" id="UP000886520">
    <property type="component" value="Chromosome 2"/>
</dbReference>
<dbReference type="InterPro" id="IPR041885">
    <property type="entry name" value="MAN1_winged_helix_dom"/>
</dbReference>
<sequence length="330" mass="37671">MTKPTTSYSHSTASSEPMPLTEQLLQFAAVVVVAAVVAFLGITFVEWRKRQSLPFCDPYQSESCLPCPENARCIGGDMECSSGFNRHGKFCVRDRDIEKSVKAIEEFIVQKVCGHYTLPFCKQIGPEQLTVLEATQLLENVKLVEVLSINPETFKLAGQQGLETAKNRLIRTQNVQGLLELQCPTDLLEYYKPYWCRAQEWILSHYSTLLILIPLMILPVIVLRGAYRNRKVSKRAEQLYVQVCEALEEKSRNNASGNEKWIVASHLRDHLLTLRERQYNAVWHAVEQMVCKDSRIDQYPKLVKGESKVVWEWQVEGALRSPNSKLVLKA</sequence>
<dbReference type="Pfam" id="PF09402">
    <property type="entry name" value="MSC"/>
    <property type="match status" value="1"/>
</dbReference>
<dbReference type="PANTHER" id="PTHR47808:SF2">
    <property type="entry name" value="LEM DOMAIN-CONTAINING PROTEIN 2"/>
    <property type="match status" value="1"/>
</dbReference>
<evidence type="ECO:0000256" key="6">
    <source>
        <dbReference type="ARBA" id="ARBA00023242"/>
    </source>
</evidence>
<evidence type="ECO:0000256" key="4">
    <source>
        <dbReference type="ARBA" id="ARBA00022989"/>
    </source>
</evidence>
<evidence type="ECO:0000256" key="2">
    <source>
        <dbReference type="ARBA" id="ARBA00022553"/>
    </source>
</evidence>
<evidence type="ECO:0000313" key="10">
    <source>
        <dbReference type="Proteomes" id="UP000886520"/>
    </source>
</evidence>
<dbReference type="InterPro" id="IPR044780">
    <property type="entry name" value="Heh2/Src1"/>
</dbReference>
<evidence type="ECO:0000256" key="5">
    <source>
        <dbReference type="ARBA" id="ARBA00023136"/>
    </source>
</evidence>
<protein>
    <recommendedName>
        <fullName evidence="8">Man1/Src1-like C-terminal domain-containing protein</fullName>
    </recommendedName>
</protein>
<name>A0A9D4VAS6_ADICA</name>
<keyword evidence="4 7" id="KW-1133">Transmembrane helix</keyword>